<protein>
    <submittedName>
        <fullName evidence="5">GntR family transcriptional regulator</fullName>
    </submittedName>
</protein>
<dbReference type="InterPro" id="IPR050679">
    <property type="entry name" value="Bact_HTH_transcr_reg"/>
</dbReference>
<dbReference type="Gene3D" id="1.10.10.10">
    <property type="entry name" value="Winged helix-like DNA-binding domain superfamily/Winged helix DNA-binding domain"/>
    <property type="match status" value="2"/>
</dbReference>
<sequence length="486" mass="52845">MSINSQEQTIYRSLAGQIQLGFFDDGERFPSVQEIARRFRVSYCPAQRALKALERAGLVQLCRGRETLVIAKPYHNYLDSPVFRARALALADLCRSLELLSPAITVEGICRMESGQLPAPPEADAECAQRAKYLYRGFERALRALGSRTVLSLYYDVGAFAGSALLDILSEQTGGESGVLLRELSEGTLRSLQDCEGGNFSAAFRRQRDAAQRFFALPEQFLDGAAASAAEAPAAFQWEPNKGRTRYCDVIAIDLVCGINQGKYPVGTLLPSVGALADIYHVSTITIRRTVGVLNQLGVTATINGVGTRVIFAGDATLLQKRRGLMLDENLLDFLEAVQLFALTCAPVLEYTFPHLSGETLRGLTDAVSSGDRKAGMVNAISACLQAVTRECPLAAVREIYGKITLQLLKGSVLRLNETGEERVDCWSALSSQLRESLTQRDGACFAQLFRRVAADNFRTSKQTLLELKVAGAEAVAAPAELSGME</sequence>
<evidence type="ECO:0000256" key="2">
    <source>
        <dbReference type="ARBA" id="ARBA00023125"/>
    </source>
</evidence>
<evidence type="ECO:0000313" key="6">
    <source>
        <dbReference type="Proteomes" id="UP000607645"/>
    </source>
</evidence>
<gene>
    <name evidence="5" type="ORF">H8S62_05260</name>
</gene>
<organism evidence="5 6">
    <name type="scientific">Lawsonibacter faecis</name>
    <dbReference type="NCBI Taxonomy" id="2763052"/>
    <lineage>
        <taxon>Bacteria</taxon>
        <taxon>Bacillati</taxon>
        <taxon>Bacillota</taxon>
        <taxon>Clostridia</taxon>
        <taxon>Eubacteriales</taxon>
        <taxon>Oscillospiraceae</taxon>
        <taxon>Lawsonibacter</taxon>
    </lineage>
</organism>
<proteinExistence type="predicted"/>
<dbReference type="GO" id="GO:0003677">
    <property type="term" value="F:DNA binding"/>
    <property type="evidence" value="ECO:0007669"/>
    <property type="project" value="UniProtKB-KW"/>
</dbReference>
<name>A0A8J6MG96_9FIRM</name>
<dbReference type="SMART" id="SM00345">
    <property type="entry name" value="HTH_GNTR"/>
    <property type="match status" value="2"/>
</dbReference>
<dbReference type="InterPro" id="IPR000524">
    <property type="entry name" value="Tscrpt_reg_HTH_GntR"/>
</dbReference>
<comment type="caution">
    <text evidence="5">The sequence shown here is derived from an EMBL/GenBank/DDBJ whole genome shotgun (WGS) entry which is preliminary data.</text>
</comment>
<evidence type="ECO:0000259" key="4">
    <source>
        <dbReference type="PROSITE" id="PS50949"/>
    </source>
</evidence>
<dbReference type="SUPFAM" id="SSF46785">
    <property type="entry name" value="Winged helix' DNA-binding domain"/>
    <property type="match status" value="2"/>
</dbReference>
<keyword evidence="1" id="KW-0805">Transcription regulation</keyword>
<feature type="domain" description="HTH gntR-type" evidence="4">
    <location>
        <begin position="4"/>
        <end position="72"/>
    </location>
</feature>
<keyword evidence="2" id="KW-0238">DNA-binding</keyword>
<dbReference type="PANTHER" id="PTHR44846">
    <property type="entry name" value="MANNOSYL-D-GLYCERATE TRANSPORT/METABOLISM SYSTEM REPRESSOR MNGR-RELATED"/>
    <property type="match status" value="1"/>
</dbReference>
<keyword evidence="6" id="KW-1185">Reference proteome</keyword>
<dbReference type="GO" id="GO:0045892">
    <property type="term" value="P:negative regulation of DNA-templated transcription"/>
    <property type="evidence" value="ECO:0007669"/>
    <property type="project" value="TreeGrafter"/>
</dbReference>
<reference evidence="5" key="1">
    <citation type="submission" date="2020-08" db="EMBL/GenBank/DDBJ databases">
        <title>Genome public.</title>
        <authorList>
            <person name="Liu C."/>
            <person name="Sun Q."/>
        </authorList>
    </citation>
    <scope>NUCLEOTIDE SEQUENCE</scope>
    <source>
        <strain evidence="5">NSJ-52</strain>
    </source>
</reference>
<dbReference type="GO" id="GO:0003700">
    <property type="term" value="F:DNA-binding transcription factor activity"/>
    <property type="evidence" value="ECO:0007669"/>
    <property type="project" value="InterPro"/>
</dbReference>
<evidence type="ECO:0000256" key="1">
    <source>
        <dbReference type="ARBA" id="ARBA00023015"/>
    </source>
</evidence>
<keyword evidence="3" id="KW-0804">Transcription</keyword>
<evidence type="ECO:0000256" key="3">
    <source>
        <dbReference type="ARBA" id="ARBA00023163"/>
    </source>
</evidence>
<dbReference type="RefSeq" id="WP_186918716.1">
    <property type="nucleotide sequence ID" value="NZ_JACOPQ010000003.1"/>
</dbReference>
<feature type="domain" description="HTH gntR-type" evidence="4">
    <location>
        <begin position="245"/>
        <end position="313"/>
    </location>
</feature>
<dbReference type="PANTHER" id="PTHR44846:SF1">
    <property type="entry name" value="MANNOSYL-D-GLYCERATE TRANSPORT_METABOLISM SYSTEM REPRESSOR MNGR-RELATED"/>
    <property type="match status" value="1"/>
</dbReference>
<dbReference type="Pfam" id="PF00392">
    <property type="entry name" value="GntR"/>
    <property type="match status" value="2"/>
</dbReference>
<dbReference type="Proteomes" id="UP000607645">
    <property type="component" value="Unassembled WGS sequence"/>
</dbReference>
<accession>A0A8J6MG96</accession>
<dbReference type="InterPro" id="IPR036390">
    <property type="entry name" value="WH_DNA-bd_sf"/>
</dbReference>
<dbReference type="EMBL" id="JACOPQ010000003">
    <property type="protein sequence ID" value="MBC5736413.1"/>
    <property type="molecule type" value="Genomic_DNA"/>
</dbReference>
<evidence type="ECO:0000313" key="5">
    <source>
        <dbReference type="EMBL" id="MBC5736413.1"/>
    </source>
</evidence>
<dbReference type="AlphaFoldDB" id="A0A8J6MG96"/>
<dbReference type="PROSITE" id="PS50949">
    <property type="entry name" value="HTH_GNTR"/>
    <property type="match status" value="2"/>
</dbReference>
<dbReference type="InterPro" id="IPR036388">
    <property type="entry name" value="WH-like_DNA-bd_sf"/>
</dbReference>